<dbReference type="EMBL" id="JACHHZ010000004">
    <property type="protein sequence ID" value="MBB6094625.1"/>
    <property type="molecule type" value="Genomic_DNA"/>
</dbReference>
<evidence type="ECO:0000313" key="2">
    <source>
        <dbReference type="EMBL" id="MBB6094625.1"/>
    </source>
</evidence>
<dbReference type="AlphaFoldDB" id="A0A841HRW2"/>
<keyword evidence="3" id="KW-1185">Reference proteome</keyword>
<evidence type="ECO:0000256" key="1">
    <source>
        <dbReference type="SAM" id="Phobius"/>
    </source>
</evidence>
<keyword evidence="1" id="KW-0472">Membrane</keyword>
<feature type="transmembrane region" description="Helical" evidence="1">
    <location>
        <begin position="38"/>
        <end position="60"/>
    </location>
</feature>
<evidence type="ECO:0000313" key="3">
    <source>
        <dbReference type="Proteomes" id="UP000588068"/>
    </source>
</evidence>
<sequence>MKIFVILALGAIIISMGQALFAMSGGPTTSTKMVRALTVRVALSVGLFLLLLLSWQLGWIEPHGM</sequence>
<accession>A0A841HRW2</accession>
<reference evidence="2 3" key="1">
    <citation type="submission" date="2020-08" db="EMBL/GenBank/DDBJ databases">
        <title>Genomic Encyclopedia of Type Strains, Phase IV (KMG-IV): sequencing the most valuable type-strain genomes for metagenomic binning, comparative biology and taxonomic classification.</title>
        <authorList>
            <person name="Goeker M."/>
        </authorList>
    </citation>
    <scope>NUCLEOTIDE SEQUENCE [LARGE SCALE GENOMIC DNA]</scope>
    <source>
        <strain evidence="2 3">DSM 26723</strain>
    </source>
</reference>
<keyword evidence="1" id="KW-0812">Transmembrane</keyword>
<gene>
    <name evidence="2" type="ORF">HNQ60_003512</name>
</gene>
<dbReference type="InterPro" id="IPR021313">
    <property type="entry name" value="DUF2909"/>
</dbReference>
<protein>
    <recommendedName>
        <fullName evidence="4">DUF2909 domain-containing protein</fullName>
    </recommendedName>
</protein>
<keyword evidence="1" id="KW-1133">Transmembrane helix</keyword>
<name>A0A841HRW2_9GAMM</name>
<evidence type="ECO:0008006" key="4">
    <source>
        <dbReference type="Google" id="ProtNLM"/>
    </source>
</evidence>
<proteinExistence type="predicted"/>
<comment type="caution">
    <text evidence="2">The sequence shown here is derived from an EMBL/GenBank/DDBJ whole genome shotgun (WGS) entry which is preliminary data.</text>
</comment>
<organism evidence="2 3">
    <name type="scientific">Povalibacter uvarum</name>
    <dbReference type="NCBI Taxonomy" id="732238"/>
    <lineage>
        <taxon>Bacteria</taxon>
        <taxon>Pseudomonadati</taxon>
        <taxon>Pseudomonadota</taxon>
        <taxon>Gammaproteobacteria</taxon>
        <taxon>Steroidobacterales</taxon>
        <taxon>Steroidobacteraceae</taxon>
        <taxon>Povalibacter</taxon>
    </lineage>
</organism>
<dbReference type="Pfam" id="PF11137">
    <property type="entry name" value="DUF2909"/>
    <property type="match status" value="1"/>
</dbReference>
<dbReference type="RefSeq" id="WP_184334036.1">
    <property type="nucleotide sequence ID" value="NZ_JACHHZ010000004.1"/>
</dbReference>
<dbReference type="Proteomes" id="UP000588068">
    <property type="component" value="Unassembled WGS sequence"/>
</dbReference>